<keyword evidence="3" id="KW-1185">Reference proteome</keyword>
<accession>A0ABW3QD55</accession>
<comment type="caution">
    <text evidence="2">The sequence shown here is derived from an EMBL/GenBank/DDBJ whole genome shotgun (WGS) entry which is preliminary data.</text>
</comment>
<proteinExistence type="predicted"/>
<organism evidence="2 3">
    <name type="scientific">Saccharothrix hoggarensis</name>
    <dbReference type="NCBI Taxonomy" id="913853"/>
    <lineage>
        <taxon>Bacteria</taxon>
        <taxon>Bacillati</taxon>
        <taxon>Actinomycetota</taxon>
        <taxon>Actinomycetes</taxon>
        <taxon>Pseudonocardiales</taxon>
        <taxon>Pseudonocardiaceae</taxon>
        <taxon>Saccharothrix</taxon>
    </lineage>
</organism>
<dbReference type="Gene3D" id="1.10.357.10">
    <property type="entry name" value="Tetracycline Repressor, domain 2"/>
    <property type="match status" value="1"/>
</dbReference>
<feature type="region of interest" description="Disordered" evidence="1">
    <location>
        <begin position="67"/>
        <end position="92"/>
    </location>
</feature>
<reference evidence="3" key="1">
    <citation type="journal article" date="2019" name="Int. J. Syst. Evol. Microbiol.">
        <title>The Global Catalogue of Microorganisms (GCM) 10K type strain sequencing project: providing services to taxonomists for standard genome sequencing and annotation.</title>
        <authorList>
            <consortium name="The Broad Institute Genomics Platform"/>
            <consortium name="The Broad Institute Genome Sequencing Center for Infectious Disease"/>
            <person name="Wu L."/>
            <person name="Ma J."/>
        </authorList>
    </citation>
    <scope>NUCLEOTIDE SEQUENCE [LARGE SCALE GENOMIC DNA]</scope>
    <source>
        <strain evidence="3">CCUG 60214</strain>
    </source>
</reference>
<protein>
    <recommendedName>
        <fullName evidence="4">TetR family transcriptional regulator</fullName>
    </recommendedName>
</protein>
<evidence type="ECO:0000256" key="1">
    <source>
        <dbReference type="SAM" id="MobiDB-lite"/>
    </source>
</evidence>
<gene>
    <name evidence="2" type="ORF">ACFQ3T_00695</name>
</gene>
<dbReference type="RefSeq" id="WP_380718552.1">
    <property type="nucleotide sequence ID" value="NZ_JBHTLK010000002.1"/>
</dbReference>
<dbReference type="EMBL" id="JBHTLK010000002">
    <property type="protein sequence ID" value="MFD1145637.1"/>
    <property type="molecule type" value="Genomic_DNA"/>
</dbReference>
<evidence type="ECO:0000313" key="3">
    <source>
        <dbReference type="Proteomes" id="UP001597168"/>
    </source>
</evidence>
<name>A0ABW3QD55_9PSEU</name>
<evidence type="ECO:0000313" key="2">
    <source>
        <dbReference type="EMBL" id="MFD1145637.1"/>
    </source>
</evidence>
<sequence length="92" mass="10132">MSNTMIDGRRADSARRRQRVIKAVNDATKSGAEISVSAIARAARVDRTLIYRHPDLLALVHTAQPPHRPSQTAVLRSLGPRCRPTWPTPTPA</sequence>
<evidence type="ECO:0008006" key="4">
    <source>
        <dbReference type="Google" id="ProtNLM"/>
    </source>
</evidence>
<dbReference type="Proteomes" id="UP001597168">
    <property type="component" value="Unassembled WGS sequence"/>
</dbReference>